<dbReference type="SUPFAM" id="SSF54001">
    <property type="entry name" value="Cysteine proteinases"/>
    <property type="match status" value="1"/>
</dbReference>
<evidence type="ECO:0000256" key="4">
    <source>
        <dbReference type="ARBA" id="ARBA00022807"/>
    </source>
</evidence>
<dbReference type="InterPro" id="IPR041219">
    <property type="entry name" value="Phage_lysozyme2"/>
</dbReference>
<name>A0ABD5F5J1_ENTAV</name>
<dbReference type="Pfam" id="PF18013">
    <property type="entry name" value="Phage_lysozyme2"/>
    <property type="match status" value="1"/>
</dbReference>
<gene>
    <name evidence="7" type="ORF">P7D79_03745</name>
</gene>
<dbReference type="InterPro" id="IPR038765">
    <property type="entry name" value="Papain-like_cys_pep_sf"/>
</dbReference>
<dbReference type="EMBL" id="JARPWY010000006">
    <property type="protein sequence ID" value="MDT2513343.1"/>
    <property type="molecule type" value="Genomic_DNA"/>
</dbReference>
<feature type="region of interest" description="Disordered" evidence="5">
    <location>
        <begin position="190"/>
        <end position="212"/>
    </location>
</feature>
<dbReference type="RefSeq" id="WP_311931864.1">
    <property type="nucleotide sequence ID" value="NZ_JARPWY010000006.1"/>
</dbReference>
<sequence length="893" mass="99924">MTINMQTAISHMRALMGKGVTYSQGGSRTGADGTADCSGAVYASLNAAGANLFAGNTDSMFRDLPKLGFSKTNPPYAYGDIFVWGIEGQSGGNAGHTGIFLDKDNVIHCNFTANGVSIDNYAAIHSYSNPPATVFRLAGQSGEPVTEPTKDAAKQENTKENMDNSGEVEEYSYIGKRLCLKGWHFASDPTKEATGGESDDDPGSSGSSGGAIGSVNWESIQSRAQFFVSICTELGIPKNTTLALAANAYSESTLDPAAAEANGMGKGYFQWSYAYNWGDVPNHMTRSYADAKFQIEYAKSYKAQWISVGYGSWEQFWSGAASPSDLTMAWLMSWERPAVATDRWAGFNRVVNVDALDFGNGRSATRSVKAVKQTKETFEGNAKEIIEIFDATNDKLLRTVDVEIKARKDIAEQNPNVEGVKWSGFDLCIDFEHKNPFYIQLVRVRADGARKVLHVQVLFFPHSSSRSDIGHDYCSDDYFMIICTDKKGKSEFVRDILGGLGWGIGPNEIPMCTFTVPIDEAKKFDGHMDCNVIIYKKMFDGIVKTITLNKDDETATIEIDHKMAEWEYRQIPNNYTVKNRTFPDVFCQSPFLHSTEWYIDADAEAHKEKINYAFSRQSHLEALDKAVELTDNLWWRVGTCYDRHLEIGEFGEKKNYIISETGQTERHLKIIDQVSITKEFEQVFNVATVYGEKSDSSQASLTLREAYLDQQQRGKPIIEGFPIVILNSTANKEQKNYYTNITKIASSNSLEFAILDEFSINLEQGKLIEKTISMNDIAPFEEGGKAISDEERSKQSMIAYKAAVKQLKSARRRDVIRVRIGELPCDLNVLDRVYFDYHNYVTLFDKCSRYCKKIYGASDDFYITQIETSFDNNLVETNVLTLSKELHRDGDNY</sequence>
<dbReference type="InterPro" id="IPR008044">
    <property type="entry name" value="Phage_lysin"/>
</dbReference>
<proteinExistence type="inferred from homology"/>
<evidence type="ECO:0000313" key="8">
    <source>
        <dbReference type="Proteomes" id="UP001264335"/>
    </source>
</evidence>
<keyword evidence="4" id="KW-0788">Thiol protease</keyword>
<reference evidence="7 8" key="1">
    <citation type="submission" date="2023-03" db="EMBL/GenBank/DDBJ databases">
        <authorList>
            <person name="Shen W."/>
            <person name="Cai J."/>
        </authorList>
    </citation>
    <scope>NUCLEOTIDE SEQUENCE [LARGE SCALE GENOMIC DNA]</scope>
    <source>
        <strain evidence="7 8">Y2</strain>
    </source>
</reference>
<comment type="similarity">
    <text evidence="1">Belongs to the peptidase C40 family.</text>
</comment>
<comment type="caution">
    <text evidence="7">The sequence shown here is derived from an EMBL/GenBank/DDBJ whole genome shotgun (WGS) entry which is preliminary data.</text>
</comment>
<dbReference type="GO" id="GO:0006508">
    <property type="term" value="P:proteolysis"/>
    <property type="evidence" value="ECO:0007669"/>
    <property type="project" value="UniProtKB-KW"/>
</dbReference>
<protein>
    <submittedName>
        <fullName evidence="7">Phage tail tip lysozyme</fullName>
    </submittedName>
</protein>
<evidence type="ECO:0000259" key="6">
    <source>
        <dbReference type="PROSITE" id="PS51935"/>
    </source>
</evidence>
<feature type="compositionally biased region" description="Basic and acidic residues" evidence="5">
    <location>
        <begin position="148"/>
        <end position="162"/>
    </location>
</feature>
<dbReference type="GO" id="GO:0008234">
    <property type="term" value="F:cysteine-type peptidase activity"/>
    <property type="evidence" value="ECO:0007669"/>
    <property type="project" value="UniProtKB-KW"/>
</dbReference>
<dbReference type="AlphaFoldDB" id="A0ABD5F5J1"/>
<feature type="region of interest" description="Disordered" evidence="5">
    <location>
        <begin position="141"/>
        <end position="166"/>
    </location>
</feature>
<evidence type="ECO:0000256" key="3">
    <source>
        <dbReference type="ARBA" id="ARBA00022801"/>
    </source>
</evidence>
<keyword evidence="3" id="KW-0378">Hydrolase</keyword>
<dbReference type="PROSITE" id="PS51935">
    <property type="entry name" value="NLPC_P60"/>
    <property type="match status" value="1"/>
</dbReference>
<dbReference type="Gene3D" id="3.90.1720.10">
    <property type="entry name" value="endopeptidase domain like (from Nostoc punctiforme)"/>
    <property type="match status" value="1"/>
</dbReference>
<organism evidence="7 8">
    <name type="scientific">Enterococcus avium</name>
    <name type="common">Streptococcus avium</name>
    <dbReference type="NCBI Taxonomy" id="33945"/>
    <lineage>
        <taxon>Bacteria</taxon>
        <taxon>Bacillati</taxon>
        <taxon>Bacillota</taxon>
        <taxon>Bacilli</taxon>
        <taxon>Lactobacillales</taxon>
        <taxon>Enterococcaceae</taxon>
        <taxon>Enterococcus</taxon>
    </lineage>
</organism>
<dbReference type="Proteomes" id="UP001264335">
    <property type="component" value="Unassembled WGS sequence"/>
</dbReference>
<evidence type="ECO:0000256" key="2">
    <source>
        <dbReference type="ARBA" id="ARBA00022670"/>
    </source>
</evidence>
<dbReference type="InterPro" id="IPR000064">
    <property type="entry name" value="NLP_P60_dom"/>
</dbReference>
<evidence type="ECO:0000256" key="5">
    <source>
        <dbReference type="SAM" id="MobiDB-lite"/>
    </source>
</evidence>
<evidence type="ECO:0000313" key="7">
    <source>
        <dbReference type="EMBL" id="MDT2513343.1"/>
    </source>
</evidence>
<evidence type="ECO:0000256" key="1">
    <source>
        <dbReference type="ARBA" id="ARBA00007074"/>
    </source>
</evidence>
<accession>A0ABD5F5J1</accession>
<dbReference type="Pfam" id="PF05382">
    <property type="entry name" value="Amidase_5"/>
    <property type="match status" value="1"/>
</dbReference>
<feature type="domain" description="NlpC/P60" evidence="6">
    <location>
        <begin position="2"/>
        <end position="138"/>
    </location>
</feature>
<dbReference type="Gene3D" id="1.10.530.10">
    <property type="match status" value="1"/>
</dbReference>
<keyword evidence="2" id="KW-0645">Protease</keyword>